<name>E1IHF7_9CHLR</name>
<feature type="transmembrane region" description="Helical" evidence="1">
    <location>
        <begin position="338"/>
        <end position="354"/>
    </location>
</feature>
<dbReference type="AlphaFoldDB" id="E1IHF7"/>
<dbReference type="eggNOG" id="COG1807">
    <property type="taxonomic scope" value="Bacteria"/>
</dbReference>
<feature type="transmembrane region" description="Helical" evidence="1">
    <location>
        <begin position="360"/>
        <end position="380"/>
    </location>
</feature>
<evidence type="ECO:0000313" key="3">
    <source>
        <dbReference type="EMBL" id="EFO79410.1"/>
    </source>
</evidence>
<organism evidence="3 4">
    <name type="scientific">Oscillochloris trichoides DG-6</name>
    <dbReference type="NCBI Taxonomy" id="765420"/>
    <lineage>
        <taxon>Bacteria</taxon>
        <taxon>Bacillati</taxon>
        <taxon>Chloroflexota</taxon>
        <taxon>Chloroflexia</taxon>
        <taxon>Chloroflexales</taxon>
        <taxon>Chloroflexineae</taxon>
        <taxon>Oscillochloridaceae</taxon>
        <taxon>Oscillochloris</taxon>
    </lineage>
</organism>
<evidence type="ECO:0000259" key="2">
    <source>
        <dbReference type="Pfam" id="PF13231"/>
    </source>
</evidence>
<feature type="transmembrane region" description="Helical" evidence="1">
    <location>
        <begin position="131"/>
        <end position="149"/>
    </location>
</feature>
<feature type="domain" description="Glycosyltransferase RgtA/B/C/D-like" evidence="2">
    <location>
        <begin position="78"/>
        <end position="185"/>
    </location>
</feature>
<feature type="transmembrane region" description="Helical" evidence="1">
    <location>
        <begin position="287"/>
        <end position="306"/>
    </location>
</feature>
<dbReference type="HOGENOM" id="CLU_413800_0_0_0"/>
<dbReference type="Pfam" id="PF13231">
    <property type="entry name" value="PMT_2"/>
    <property type="match status" value="1"/>
</dbReference>
<keyword evidence="1" id="KW-0472">Membrane</keyword>
<keyword evidence="4" id="KW-1185">Reference proteome</keyword>
<gene>
    <name evidence="3" type="ORF">OSCT_2758</name>
</gene>
<feature type="transmembrane region" description="Helical" evidence="1">
    <location>
        <begin position="108"/>
        <end position="125"/>
    </location>
</feature>
<feature type="transmembrane region" description="Helical" evidence="1">
    <location>
        <begin position="156"/>
        <end position="186"/>
    </location>
</feature>
<dbReference type="EMBL" id="ADVR01000114">
    <property type="protein sequence ID" value="EFO79410.1"/>
    <property type="molecule type" value="Genomic_DNA"/>
</dbReference>
<accession>E1IHF7</accession>
<evidence type="ECO:0000313" key="4">
    <source>
        <dbReference type="Proteomes" id="UP000054010"/>
    </source>
</evidence>
<comment type="caution">
    <text evidence="3">The sequence shown here is derived from an EMBL/GenBank/DDBJ whole genome shotgun (WGS) entry which is preliminary data.</text>
</comment>
<sequence>MRWQTVGALLLVFGACLGLYLLTLTDVHTYDALSYILDVDRKPWAELFHPHHLAYGPLGASIRSLALRWGWQGSAALLIQIANALAGAAGVTIFLALVRASGGNRMQAALGALLLAASYAFWYYAVEVEVYTIAALFLIVALGILLRMLERPTIALALGLGLVQGLAVLFHQTNVLLSIPALWVVWRSRGEVGSRWLRQAQPTPNPPRWLSLPKLTLLLAYMIPLGLIVAGAYLGVGLGVSGFRSWEQLYTWMTDYARTGWWGGAVDGNKLIGLARGLSNTLAEGPAGVLLGLGLLMLLLSSLRGLRQAPAGLVPLCLFWLVSYAAFFLWWEPENIEFWIASLPVFYLLLVMSLRDHVRLGLGIALAVAMLGLNWAAISARGDARNDLQRRIAEALAAQSGAGDLLVVPDGLLELYLPYYAQRENLTGLTQAMNQSGGDWVAACQRLQARVELTLASGYGVLLADDALAPQPAPLGEPPSMMERFGLRTEQVGACYAPLQAMMSEVDLGAGLPHYRRIANVQTLADGEGWDFRQGGWGWRFSQGEAQHVVGQGWRLVPGVDAGLRSPPMQIDPARVAVIEVRMAARTTNREAQIFFLDAQGQATEERSLRWRLAADADFHTYRLEVGAHSGWTGVIGGLRLDPVEMGDGGEVWVEEIRIFPAP</sequence>
<feature type="transmembrane region" description="Helical" evidence="1">
    <location>
        <begin position="312"/>
        <end position="331"/>
    </location>
</feature>
<keyword evidence="1" id="KW-1133">Transmembrane helix</keyword>
<feature type="transmembrane region" description="Helical" evidence="1">
    <location>
        <begin position="75"/>
        <end position="96"/>
    </location>
</feature>
<dbReference type="STRING" id="765420.OSCT_2758"/>
<dbReference type="Proteomes" id="UP000054010">
    <property type="component" value="Unassembled WGS sequence"/>
</dbReference>
<feature type="transmembrane region" description="Helical" evidence="1">
    <location>
        <begin position="218"/>
        <end position="243"/>
    </location>
</feature>
<proteinExistence type="predicted"/>
<keyword evidence="1" id="KW-0812">Transmembrane</keyword>
<evidence type="ECO:0000256" key="1">
    <source>
        <dbReference type="SAM" id="Phobius"/>
    </source>
</evidence>
<reference evidence="3 4" key="1">
    <citation type="journal article" date="2011" name="J. Bacteriol.">
        <title>Draft genome sequence of the anoxygenic filamentous phototrophic bacterium Oscillochloris trichoides subsp. DG-6.</title>
        <authorList>
            <person name="Kuznetsov B.B."/>
            <person name="Ivanovsky R.N."/>
            <person name="Keppen O.I."/>
            <person name="Sukhacheva M.V."/>
            <person name="Bumazhkin B.K."/>
            <person name="Patutina E.O."/>
            <person name="Beletsky A.V."/>
            <person name="Mardanov A.V."/>
            <person name="Baslerov R.V."/>
            <person name="Panteleeva A.N."/>
            <person name="Kolganova T.V."/>
            <person name="Ravin N.V."/>
            <person name="Skryabin K.G."/>
        </authorList>
    </citation>
    <scope>NUCLEOTIDE SEQUENCE [LARGE SCALE GENOMIC DNA]</scope>
    <source>
        <strain evidence="3 4">DG-6</strain>
    </source>
</reference>
<dbReference type="InterPro" id="IPR038731">
    <property type="entry name" value="RgtA/B/C-like"/>
</dbReference>
<dbReference type="PROSITE" id="PS51257">
    <property type="entry name" value="PROKAR_LIPOPROTEIN"/>
    <property type="match status" value="1"/>
</dbReference>
<protein>
    <recommendedName>
        <fullName evidence="2">Glycosyltransferase RgtA/B/C/D-like domain-containing protein</fullName>
    </recommendedName>
</protein>